<evidence type="ECO:0000313" key="2">
    <source>
        <dbReference type="EMBL" id="KAJ8445959.1"/>
    </source>
</evidence>
<accession>A0A9Q1KNB6</accession>
<dbReference type="EMBL" id="JAKOGI010000066">
    <property type="protein sequence ID" value="KAJ8445959.1"/>
    <property type="molecule type" value="Genomic_DNA"/>
</dbReference>
<reference evidence="2" key="1">
    <citation type="submission" date="2022-04" db="EMBL/GenBank/DDBJ databases">
        <title>Carnegiea gigantea Genome sequencing and assembly v2.</title>
        <authorList>
            <person name="Copetti D."/>
            <person name="Sanderson M.J."/>
            <person name="Burquez A."/>
            <person name="Wojciechowski M.F."/>
        </authorList>
    </citation>
    <scope>NUCLEOTIDE SEQUENCE</scope>
    <source>
        <strain evidence="2">SGP5-SGP5p</strain>
        <tissue evidence="2">Aerial part</tissue>
    </source>
</reference>
<gene>
    <name evidence="2" type="ORF">Cgig2_001277</name>
</gene>
<organism evidence="2 3">
    <name type="scientific">Carnegiea gigantea</name>
    <dbReference type="NCBI Taxonomy" id="171969"/>
    <lineage>
        <taxon>Eukaryota</taxon>
        <taxon>Viridiplantae</taxon>
        <taxon>Streptophyta</taxon>
        <taxon>Embryophyta</taxon>
        <taxon>Tracheophyta</taxon>
        <taxon>Spermatophyta</taxon>
        <taxon>Magnoliopsida</taxon>
        <taxon>eudicotyledons</taxon>
        <taxon>Gunneridae</taxon>
        <taxon>Pentapetalae</taxon>
        <taxon>Caryophyllales</taxon>
        <taxon>Cactineae</taxon>
        <taxon>Cactaceae</taxon>
        <taxon>Cactoideae</taxon>
        <taxon>Echinocereeae</taxon>
        <taxon>Carnegiea</taxon>
    </lineage>
</organism>
<keyword evidence="1" id="KW-1133">Transmembrane helix</keyword>
<evidence type="ECO:0000313" key="3">
    <source>
        <dbReference type="Proteomes" id="UP001153076"/>
    </source>
</evidence>
<keyword evidence="1" id="KW-0472">Membrane</keyword>
<comment type="caution">
    <text evidence="2">The sequence shown here is derived from an EMBL/GenBank/DDBJ whole genome shotgun (WGS) entry which is preliminary data.</text>
</comment>
<dbReference type="OrthoDB" id="1938246at2759"/>
<feature type="transmembrane region" description="Helical" evidence="1">
    <location>
        <begin position="75"/>
        <end position="91"/>
    </location>
</feature>
<feature type="transmembrane region" description="Helical" evidence="1">
    <location>
        <begin position="97"/>
        <end position="118"/>
    </location>
</feature>
<dbReference type="AlphaFoldDB" id="A0A9Q1KNB6"/>
<dbReference type="Proteomes" id="UP001153076">
    <property type="component" value="Unassembled WGS sequence"/>
</dbReference>
<keyword evidence="1" id="KW-0812">Transmembrane</keyword>
<name>A0A9Q1KNB6_9CARY</name>
<proteinExistence type="predicted"/>
<evidence type="ECO:0000256" key="1">
    <source>
        <dbReference type="SAM" id="Phobius"/>
    </source>
</evidence>
<sequence>MVMQKVTLNGYQKKVLKALRRTGSRRAKLWQFPYQLEVRILPINTQINPKPVHKELHTMPNPNLPLLTITTSRDIMAITTFILLLILLLWVEELTMSLVMITPLLLYYVMQISMSYAFKEWPLVPLNQISSIQIYKGIPPTNSNLSNQMCSCNMNCPIYGHHEESDTHALLECPLVVQILEGSKLHSSLWDAKFWNMEDYIVNDSKQINCDGGKFGDSFRGKGYDIRNYLGDMMMAADEQGRGFTEPMVEETRACLLGMDYLGAGFQNIMVEGTIYPLSSCLG</sequence>
<protein>
    <submittedName>
        <fullName evidence="2">Uncharacterized protein</fullName>
    </submittedName>
</protein>
<keyword evidence="3" id="KW-1185">Reference proteome</keyword>